<dbReference type="STRING" id="643648.Slip_1778"/>
<feature type="domain" description="RNA-binding S4" evidence="6">
    <location>
        <begin position="10"/>
        <end position="73"/>
    </location>
</feature>
<protein>
    <recommendedName>
        <fullName evidence="5">Pseudouridine synthase</fullName>
        <ecNumber evidence="5">5.4.99.-</ecNumber>
    </recommendedName>
</protein>
<gene>
    <name evidence="7" type="ordered locus">Slip_1778</name>
</gene>
<dbReference type="GO" id="GO:0003723">
    <property type="term" value="F:RNA binding"/>
    <property type="evidence" value="ECO:0007669"/>
    <property type="project" value="UniProtKB-KW"/>
</dbReference>
<dbReference type="InterPro" id="IPR000748">
    <property type="entry name" value="PsdUridine_synth_RsuA/RluB/E/F"/>
</dbReference>
<dbReference type="PROSITE" id="PS01149">
    <property type="entry name" value="PSI_RSU"/>
    <property type="match status" value="1"/>
</dbReference>
<dbReference type="GO" id="GO:0120159">
    <property type="term" value="F:rRNA pseudouridine synthase activity"/>
    <property type="evidence" value="ECO:0007669"/>
    <property type="project" value="UniProtKB-ARBA"/>
</dbReference>
<organism evidence="7 8">
    <name type="scientific">Syntrophothermus lipocalidus (strain DSM 12680 / TGB-C1)</name>
    <dbReference type="NCBI Taxonomy" id="643648"/>
    <lineage>
        <taxon>Bacteria</taxon>
        <taxon>Bacillati</taxon>
        <taxon>Bacillota</taxon>
        <taxon>Clostridia</taxon>
        <taxon>Eubacteriales</taxon>
        <taxon>Syntrophomonadaceae</taxon>
        <taxon>Syntrophothermus</taxon>
    </lineage>
</organism>
<dbReference type="InterPro" id="IPR006145">
    <property type="entry name" value="PsdUridine_synth_RsuA/RluA"/>
</dbReference>
<dbReference type="PANTHER" id="PTHR47683">
    <property type="entry name" value="PSEUDOURIDINE SYNTHASE FAMILY PROTEIN-RELATED"/>
    <property type="match status" value="1"/>
</dbReference>
<dbReference type="Gene3D" id="3.10.290.10">
    <property type="entry name" value="RNA-binding S4 domain"/>
    <property type="match status" value="1"/>
</dbReference>
<dbReference type="FunFam" id="3.10.290.10:FF:000003">
    <property type="entry name" value="Pseudouridine synthase"/>
    <property type="match status" value="1"/>
</dbReference>
<dbReference type="PANTHER" id="PTHR47683:SF2">
    <property type="entry name" value="RNA-BINDING S4 DOMAIN-CONTAINING PROTEIN"/>
    <property type="match status" value="1"/>
</dbReference>
<dbReference type="PROSITE" id="PS50889">
    <property type="entry name" value="S4"/>
    <property type="match status" value="1"/>
</dbReference>
<dbReference type="Proteomes" id="UP000000378">
    <property type="component" value="Chromosome"/>
</dbReference>
<dbReference type="NCBIfam" id="TIGR00093">
    <property type="entry name" value="pseudouridine synthase"/>
    <property type="match status" value="1"/>
</dbReference>
<keyword evidence="8" id="KW-1185">Reference proteome</keyword>
<evidence type="ECO:0000313" key="7">
    <source>
        <dbReference type="EMBL" id="ADI02533.1"/>
    </source>
</evidence>
<dbReference type="HOGENOM" id="CLU_024979_1_2_9"/>
<dbReference type="EMBL" id="CP002048">
    <property type="protein sequence ID" value="ADI02533.1"/>
    <property type="molecule type" value="Genomic_DNA"/>
</dbReference>
<dbReference type="AlphaFoldDB" id="D7CP98"/>
<dbReference type="InterPro" id="IPR036986">
    <property type="entry name" value="S4_RNA-bd_sf"/>
</dbReference>
<dbReference type="SMART" id="SM00363">
    <property type="entry name" value="S4"/>
    <property type="match status" value="1"/>
</dbReference>
<dbReference type="Pfam" id="PF00849">
    <property type="entry name" value="PseudoU_synth_2"/>
    <property type="match status" value="1"/>
</dbReference>
<dbReference type="FunFam" id="3.30.70.1560:FF:000001">
    <property type="entry name" value="Pseudouridine synthase"/>
    <property type="match status" value="1"/>
</dbReference>
<dbReference type="SUPFAM" id="SSF55120">
    <property type="entry name" value="Pseudouridine synthase"/>
    <property type="match status" value="1"/>
</dbReference>
<dbReference type="Gene3D" id="3.30.2350.10">
    <property type="entry name" value="Pseudouridine synthase"/>
    <property type="match status" value="1"/>
</dbReference>
<evidence type="ECO:0000256" key="1">
    <source>
        <dbReference type="ARBA" id="ARBA00008348"/>
    </source>
</evidence>
<reference evidence="7 8" key="2">
    <citation type="journal article" date="2010" name="Stand. Genomic Sci.">
        <title>Complete genome sequence of Syntrophothermus lipocalidus type strain (TGB-C1).</title>
        <authorList>
            <person name="Djao O.D."/>
            <person name="Zhang X."/>
            <person name="Lucas S."/>
            <person name="Lapidus A."/>
            <person name="Del Rio T.G."/>
            <person name="Nolan M."/>
            <person name="Tice H."/>
            <person name="Cheng J.F."/>
            <person name="Han C."/>
            <person name="Tapia R."/>
            <person name="Goodwin L."/>
            <person name="Pitluck S."/>
            <person name="Liolios K."/>
            <person name="Ivanova N."/>
            <person name="Mavromatis K."/>
            <person name="Mikhailova N."/>
            <person name="Ovchinnikova G."/>
            <person name="Pati A."/>
            <person name="Brambilla E."/>
            <person name="Chen A."/>
            <person name="Palaniappan K."/>
            <person name="Land M."/>
            <person name="Hauser L."/>
            <person name="Chang Y.J."/>
            <person name="Jeffries C.D."/>
            <person name="Rohde M."/>
            <person name="Sikorski J."/>
            <person name="Spring S."/>
            <person name="Goker M."/>
            <person name="Detter J.C."/>
            <person name="Woyke T."/>
            <person name="Bristow J."/>
            <person name="Eisen J.A."/>
            <person name="Markowitz V."/>
            <person name="Hugenholtz P."/>
            <person name="Kyrpides N.C."/>
            <person name="Klenk H.P."/>
        </authorList>
    </citation>
    <scope>NUCLEOTIDE SEQUENCE [LARGE SCALE GENOMIC DNA]</scope>
    <source>
        <strain evidence="8">DSM 12680 / TGB-C1</strain>
    </source>
</reference>
<keyword evidence="2 4" id="KW-0694">RNA-binding</keyword>
<dbReference type="CDD" id="cd00165">
    <property type="entry name" value="S4"/>
    <property type="match status" value="1"/>
</dbReference>
<evidence type="ECO:0000256" key="4">
    <source>
        <dbReference type="PROSITE-ProRule" id="PRU00182"/>
    </source>
</evidence>
<dbReference type="EC" id="5.4.99.-" evidence="5"/>
<name>D7CP98_SYNLT</name>
<dbReference type="GO" id="GO:0005829">
    <property type="term" value="C:cytosol"/>
    <property type="evidence" value="ECO:0007669"/>
    <property type="project" value="UniProtKB-ARBA"/>
</dbReference>
<dbReference type="InterPro" id="IPR050343">
    <property type="entry name" value="RsuA_PseudoU_synthase"/>
</dbReference>
<reference evidence="8" key="1">
    <citation type="journal article" date="2010" name="Stand. Genomic Sci.">
        <title>Complete genome sequence of Syntrophothermus lipocalidus type strain (TGB-C1T).</title>
        <authorList>
            <consortium name="US DOE Joint Genome Institute (JGI-PGF)"/>
            <person name="Djao O."/>
            <person name="Zhang X."/>
            <person name="Lucas S."/>
            <person name="Lapidus A."/>
            <person name="Glavina Del Rio T."/>
            <person name="Nolan M."/>
            <person name="Tice H."/>
            <person name="Cheng J."/>
            <person name="Han C."/>
            <person name="Tapia R."/>
            <person name="Goodwin L."/>
            <person name="Pitluck S."/>
            <person name="Liolios K."/>
            <person name="Ivanova N."/>
            <person name="Mavromatis K."/>
            <person name="Mikhailova N."/>
            <person name="Ovchinnikova G."/>
            <person name="Pati A."/>
            <person name="Brambilla E."/>
            <person name="Chen A."/>
            <person name="Palaniappan K."/>
            <person name="Land M."/>
            <person name="Hauser L."/>
            <person name="Chang Y."/>
            <person name="Jeffries C."/>
            <person name="Rohde M."/>
            <person name="Sikorski J."/>
            <person name="Spring S."/>
            <person name="Goker M."/>
            <person name="Detter J."/>
            <person name="Woyke T."/>
            <person name="Bristow J."/>
            <person name="Eisen J."/>
            <person name="Markowitz V."/>
            <person name="Hugenholtz P."/>
            <person name="Kyrpides N."/>
            <person name="Klenk H."/>
        </authorList>
    </citation>
    <scope>NUCLEOTIDE SEQUENCE [LARGE SCALE GENOMIC DNA]</scope>
    <source>
        <strain evidence="8">DSM 12680 / TGB-C1</strain>
    </source>
</reference>
<comment type="similarity">
    <text evidence="1 5">Belongs to the pseudouridine synthase RsuA family.</text>
</comment>
<evidence type="ECO:0000259" key="6">
    <source>
        <dbReference type="SMART" id="SM00363"/>
    </source>
</evidence>
<dbReference type="Pfam" id="PF01479">
    <property type="entry name" value="S4"/>
    <property type="match status" value="1"/>
</dbReference>
<dbReference type="GO" id="GO:0000455">
    <property type="term" value="P:enzyme-directed rRNA pseudouridine synthesis"/>
    <property type="evidence" value="ECO:0007669"/>
    <property type="project" value="UniProtKB-ARBA"/>
</dbReference>
<dbReference type="CDD" id="cd02870">
    <property type="entry name" value="PseudoU_synth_RsuA_like"/>
    <property type="match status" value="1"/>
</dbReference>
<dbReference type="KEGG" id="slp:Slip_1778"/>
<dbReference type="SUPFAM" id="SSF55174">
    <property type="entry name" value="Alpha-L RNA-binding motif"/>
    <property type="match status" value="1"/>
</dbReference>
<sequence length="249" mass="28521">MRIRGERDRLRLARYLAAAGITSRRKAETLIQAGRVKVNGRVVRELGFVINEEKDQVELDGWLLHREEPVYILLNKPSGYLCTLADTHGRPTVVDLLRGVTQRVYPVGRLDYDTEGLLLLSNDGDFTHLMTHPRFEIEKVYEAWVQGMVSRKAIERLRAGVIIDAVKTAPAKVRVLAKRKDRTLMEIRIHEGRKRQVKKMCASVGHPVVALKRTRFGDLTLDGLRPGEFRYLTKDEVEYLQNLAKGQIR</sequence>
<keyword evidence="3 5" id="KW-0413">Isomerase</keyword>
<evidence type="ECO:0000256" key="3">
    <source>
        <dbReference type="ARBA" id="ARBA00023235"/>
    </source>
</evidence>
<dbReference type="InterPro" id="IPR020103">
    <property type="entry name" value="PsdUridine_synth_cat_dom_sf"/>
</dbReference>
<evidence type="ECO:0000256" key="5">
    <source>
        <dbReference type="RuleBase" id="RU003887"/>
    </source>
</evidence>
<evidence type="ECO:0000256" key="2">
    <source>
        <dbReference type="ARBA" id="ARBA00022884"/>
    </source>
</evidence>
<dbReference type="eggNOG" id="COG1187">
    <property type="taxonomic scope" value="Bacteria"/>
</dbReference>
<proteinExistence type="inferred from homology"/>
<dbReference type="InterPro" id="IPR018496">
    <property type="entry name" value="PsdUridine_synth_RsuA/RluB_CS"/>
</dbReference>
<accession>D7CP98</accession>
<evidence type="ECO:0000313" key="8">
    <source>
        <dbReference type="Proteomes" id="UP000000378"/>
    </source>
</evidence>
<dbReference type="InterPro" id="IPR002942">
    <property type="entry name" value="S4_RNA-bd"/>
</dbReference>